<comment type="caution">
    <text evidence="1">The sequence shown here is derived from an EMBL/GenBank/DDBJ whole genome shotgun (WGS) entry which is preliminary data.</text>
</comment>
<proteinExistence type="predicted"/>
<dbReference type="AlphaFoldDB" id="A0A0N8KQ52"/>
<name>A0A0N8KQ52_9EURY</name>
<sequence length="109" mass="12762">MEDGVKTRLLKFLVRDKVGIRKSLLKLFLQTRNYTTCEVYDYLKKQGFEVNYRGVSAMVGQMHTRLGILRIYLKREHRCYSLKESHRDIVKMILTTPTGFPGKSLHSIP</sequence>
<evidence type="ECO:0000313" key="2">
    <source>
        <dbReference type="Proteomes" id="UP000050360"/>
    </source>
</evidence>
<reference evidence="1 2" key="1">
    <citation type="submission" date="2015-09" db="EMBL/GenBank/DDBJ databases">
        <title>A metagenomics-based metabolic model of nitrate-dependent anaerobic oxidation of methane by Methanoperedens-like archaea.</title>
        <authorList>
            <person name="Arshad A."/>
            <person name="Speth D.R."/>
            <person name="De Graaf R.M."/>
            <person name="Op Den Camp H.J."/>
            <person name="Jetten M.S."/>
            <person name="Welte C.U."/>
        </authorList>
    </citation>
    <scope>NUCLEOTIDE SEQUENCE [LARGE SCALE GENOMIC DNA]</scope>
</reference>
<dbReference type="Proteomes" id="UP000050360">
    <property type="component" value="Unassembled WGS sequence"/>
</dbReference>
<accession>A0A0N8KQ52</accession>
<dbReference type="Pfam" id="PF10826">
    <property type="entry name" value="DUF2551"/>
    <property type="match status" value="1"/>
</dbReference>
<dbReference type="InterPro" id="IPR020501">
    <property type="entry name" value="Uncharacterised_AF1218"/>
</dbReference>
<protein>
    <recommendedName>
        <fullName evidence="3">DUF2551 domain-containing protein</fullName>
    </recommendedName>
</protein>
<dbReference type="EMBL" id="LKCM01000417">
    <property type="protein sequence ID" value="KPQ41170.1"/>
    <property type="molecule type" value="Genomic_DNA"/>
</dbReference>
<evidence type="ECO:0008006" key="3">
    <source>
        <dbReference type="Google" id="ProtNLM"/>
    </source>
</evidence>
<evidence type="ECO:0000313" key="1">
    <source>
        <dbReference type="EMBL" id="KPQ41170.1"/>
    </source>
</evidence>
<gene>
    <name evidence="1" type="ORF">MPEBLZ_04283</name>
</gene>
<organism evidence="1 2">
    <name type="scientific">Candidatus Methanoperedens nitratireducens</name>
    <dbReference type="NCBI Taxonomy" id="1392998"/>
    <lineage>
        <taxon>Archaea</taxon>
        <taxon>Methanobacteriati</taxon>
        <taxon>Methanobacteriota</taxon>
        <taxon>Stenosarchaea group</taxon>
        <taxon>Methanomicrobia</taxon>
        <taxon>Methanosarcinales</taxon>
        <taxon>ANME-2 cluster</taxon>
        <taxon>Candidatus Methanoperedentaceae</taxon>
        <taxon>Candidatus Methanoperedens</taxon>
    </lineage>
</organism>